<dbReference type="Gene3D" id="3.20.20.100">
    <property type="entry name" value="NADP-dependent oxidoreductase domain"/>
    <property type="match status" value="1"/>
</dbReference>
<keyword evidence="9" id="KW-0442">Lipid degradation</keyword>
<keyword evidence="12" id="KW-0472">Membrane</keyword>
<protein>
    <recommendedName>
        <fullName evidence="14">sn-1-specific diacylglycerol lipase</fullName>
        <ecNumber evidence="14">3.1.1.116</ecNumber>
    </recommendedName>
</protein>
<keyword evidence="4" id="KW-0597">Phosphoprotein</keyword>
<evidence type="ECO:0000256" key="12">
    <source>
        <dbReference type="ARBA" id="ARBA00023136"/>
    </source>
</evidence>
<keyword evidence="11" id="KW-0443">Lipid metabolism</keyword>
<dbReference type="GO" id="GO:0016298">
    <property type="term" value="F:lipase activity"/>
    <property type="evidence" value="ECO:0007669"/>
    <property type="project" value="TreeGrafter"/>
</dbReference>
<evidence type="ECO:0000256" key="3">
    <source>
        <dbReference type="ARBA" id="ARBA00022475"/>
    </source>
</evidence>
<dbReference type="GO" id="GO:0019369">
    <property type="term" value="P:arachidonate metabolic process"/>
    <property type="evidence" value="ECO:0007669"/>
    <property type="project" value="TreeGrafter"/>
</dbReference>
<dbReference type="Gene3D" id="3.40.50.1820">
    <property type="entry name" value="alpha/beta hydrolase"/>
    <property type="match status" value="1"/>
</dbReference>
<evidence type="ECO:0000256" key="1">
    <source>
        <dbReference type="ARBA" id="ARBA00001913"/>
    </source>
</evidence>
<evidence type="ECO:0000256" key="4">
    <source>
        <dbReference type="ARBA" id="ARBA00022553"/>
    </source>
</evidence>
<dbReference type="InterPro" id="IPR023210">
    <property type="entry name" value="NADP_OxRdtase_dom"/>
</dbReference>
<dbReference type="PRINTS" id="PR00069">
    <property type="entry name" value="ALDKETRDTASE"/>
</dbReference>
<dbReference type="EC" id="3.1.1.116" evidence="14"/>
<gene>
    <name evidence="18" type="ORF">EVOR1521_LOCUS1920</name>
</gene>
<comment type="caution">
    <text evidence="18">The sequence shown here is derived from an EMBL/GenBank/DDBJ whole genome shotgun (WGS) entry which is preliminary data.</text>
</comment>
<dbReference type="Proteomes" id="UP001178507">
    <property type="component" value="Unassembled WGS sequence"/>
</dbReference>
<reference evidence="18" key="1">
    <citation type="submission" date="2023-08" db="EMBL/GenBank/DDBJ databases">
        <authorList>
            <person name="Chen Y."/>
            <person name="Shah S."/>
            <person name="Dougan E. K."/>
            <person name="Thang M."/>
            <person name="Chan C."/>
        </authorList>
    </citation>
    <scope>NUCLEOTIDE SEQUENCE</scope>
</reference>
<proteinExistence type="predicted"/>
<evidence type="ECO:0000259" key="17">
    <source>
        <dbReference type="Pfam" id="PF01764"/>
    </source>
</evidence>
<dbReference type="GO" id="GO:0005886">
    <property type="term" value="C:plasma membrane"/>
    <property type="evidence" value="ECO:0007669"/>
    <property type="project" value="UniProtKB-SubCell"/>
</dbReference>
<keyword evidence="10" id="KW-1133">Transmembrane helix</keyword>
<keyword evidence="19" id="KW-1185">Reference proteome</keyword>
<keyword evidence="8" id="KW-0106">Calcium</keyword>
<evidence type="ECO:0000256" key="2">
    <source>
        <dbReference type="ARBA" id="ARBA00004651"/>
    </source>
</evidence>
<dbReference type="InterPro" id="IPR020471">
    <property type="entry name" value="AKR"/>
</dbReference>
<evidence type="ECO:0000256" key="10">
    <source>
        <dbReference type="ARBA" id="ARBA00022989"/>
    </source>
</evidence>
<dbReference type="CDD" id="cd00519">
    <property type="entry name" value="Lipase_3"/>
    <property type="match status" value="1"/>
</dbReference>
<evidence type="ECO:0000256" key="15">
    <source>
        <dbReference type="SAM" id="MobiDB-lite"/>
    </source>
</evidence>
<dbReference type="SUPFAM" id="SSF53474">
    <property type="entry name" value="alpha/beta-Hydrolases"/>
    <property type="match status" value="1"/>
</dbReference>
<evidence type="ECO:0000256" key="9">
    <source>
        <dbReference type="ARBA" id="ARBA00022963"/>
    </source>
</evidence>
<evidence type="ECO:0000313" key="18">
    <source>
        <dbReference type="EMBL" id="CAJ1371647.1"/>
    </source>
</evidence>
<organism evidence="18 19">
    <name type="scientific">Effrenium voratum</name>
    <dbReference type="NCBI Taxonomy" id="2562239"/>
    <lineage>
        <taxon>Eukaryota</taxon>
        <taxon>Sar</taxon>
        <taxon>Alveolata</taxon>
        <taxon>Dinophyceae</taxon>
        <taxon>Suessiales</taxon>
        <taxon>Symbiodiniaceae</taxon>
        <taxon>Effrenium</taxon>
    </lineage>
</organism>
<accession>A0AA36HN97</accession>
<evidence type="ECO:0000256" key="7">
    <source>
        <dbReference type="ARBA" id="ARBA00022801"/>
    </source>
</evidence>
<dbReference type="Pfam" id="PF00248">
    <property type="entry name" value="Aldo_ket_red"/>
    <property type="match status" value="1"/>
</dbReference>
<dbReference type="GO" id="GO:0046340">
    <property type="term" value="P:diacylglycerol catabolic process"/>
    <property type="evidence" value="ECO:0007669"/>
    <property type="project" value="TreeGrafter"/>
</dbReference>
<keyword evidence="3" id="KW-1003">Cell membrane</keyword>
<evidence type="ECO:0000256" key="5">
    <source>
        <dbReference type="ARBA" id="ARBA00022692"/>
    </source>
</evidence>
<dbReference type="AlphaFoldDB" id="A0AA36HN97"/>
<feature type="domain" description="NADP-dependent oxidoreductase" evidence="16">
    <location>
        <begin position="477"/>
        <end position="666"/>
    </location>
</feature>
<dbReference type="GO" id="GO:0016491">
    <property type="term" value="F:oxidoreductase activity"/>
    <property type="evidence" value="ECO:0007669"/>
    <property type="project" value="InterPro"/>
</dbReference>
<comment type="catalytic activity">
    <reaction evidence="13">
        <text>a 1,2-diacyl-sn-glycerol + H2O = a 2-acylglycerol + a fatty acid + H(+)</text>
        <dbReference type="Rhea" id="RHEA:33275"/>
        <dbReference type="ChEBI" id="CHEBI:15377"/>
        <dbReference type="ChEBI" id="CHEBI:15378"/>
        <dbReference type="ChEBI" id="CHEBI:17389"/>
        <dbReference type="ChEBI" id="CHEBI:17815"/>
        <dbReference type="ChEBI" id="CHEBI:28868"/>
        <dbReference type="EC" id="3.1.1.116"/>
    </reaction>
    <physiologicalReaction direction="left-to-right" evidence="13">
        <dbReference type="Rhea" id="RHEA:33276"/>
    </physiologicalReaction>
</comment>
<feature type="region of interest" description="Disordered" evidence="15">
    <location>
        <begin position="764"/>
        <end position="793"/>
    </location>
</feature>
<feature type="domain" description="Fungal lipase-type" evidence="17">
    <location>
        <begin position="197"/>
        <end position="328"/>
    </location>
</feature>
<dbReference type="Pfam" id="PF01764">
    <property type="entry name" value="Lipase_3"/>
    <property type="match status" value="1"/>
</dbReference>
<evidence type="ECO:0000256" key="11">
    <source>
        <dbReference type="ARBA" id="ARBA00023098"/>
    </source>
</evidence>
<evidence type="ECO:0000256" key="14">
    <source>
        <dbReference type="ARBA" id="ARBA00026104"/>
    </source>
</evidence>
<dbReference type="PANTHER" id="PTHR45792:SF8">
    <property type="entry name" value="DIACYLGLYCEROL LIPASE-ALPHA"/>
    <property type="match status" value="1"/>
</dbReference>
<evidence type="ECO:0000313" key="19">
    <source>
        <dbReference type="Proteomes" id="UP001178507"/>
    </source>
</evidence>
<evidence type="ECO:0000256" key="13">
    <source>
        <dbReference type="ARBA" id="ARBA00024531"/>
    </source>
</evidence>
<dbReference type="InterPro" id="IPR002921">
    <property type="entry name" value="Fungal_lipase-type"/>
</dbReference>
<evidence type="ECO:0000259" key="16">
    <source>
        <dbReference type="Pfam" id="PF00248"/>
    </source>
</evidence>
<dbReference type="GO" id="GO:0046872">
    <property type="term" value="F:metal ion binding"/>
    <property type="evidence" value="ECO:0007669"/>
    <property type="project" value="UniProtKB-KW"/>
</dbReference>
<dbReference type="EMBL" id="CAUJNA010000091">
    <property type="protein sequence ID" value="CAJ1371647.1"/>
    <property type="molecule type" value="Genomic_DNA"/>
</dbReference>
<name>A0AA36HN97_9DINO</name>
<dbReference type="InterPro" id="IPR036812">
    <property type="entry name" value="NAD(P)_OxRdtase_dom_sf"/>
</dbReference>
<comment type="subcellular location">
    <subcellularLocation>
        <location evidence="2">Cell membrane</location>
        <topology evidence="2">Multi-pass membrane protein</topology>
    </subcellularLocation>
</comment>
<evidence type="ECO:0000256" key="6">
    <source>
        <dbReference type="ARBA" id="ARBA00022723"/>
    </source>
</evidence>
<feature type="compositionally biased region" description="Basic and acidic residues" evidence="15">
    <location>
        <begin position="771"/>
        <end position="786"/>
    </location>
</feature>
<keyword evidence="7" id="KW-0378">Hydrolase</keyword>
<dbReference type="CDD" id="cd19071">
    <property type="entry name" value="AKR_AKR1-5-like"/>
    <property type="match status" value="1"/>
</dbReference>
<dbReference type="PANTHER" id="PTHR45792">
    <property type="entry name" value="DIACYLGLYCEROL LIPASE HOMOLOG-RELATED"/>
    <property type="match status" value="1"/>
</dbReference>
<sequence>MPATASESWLGATREQMNNAFNQAPSMQEVAARMGFNEMPQWAKNTSFTLHSKAWEQAREMVKVKVMAEYGPEVIDMVNALSECTNKISEELKLSEANFGITMALPLVAMQHNQLDRPDVEGLLMDSYVLDQAAHWIKFAAAAYGTTDIKAYDKASVHVAMGEDPNVTVLMALLPAKGVNLPGHFVAVDRAQKAVILGVRGTTTLSDALTDAVGEATTVPECPGLLAHKAMLASARAVLEKTKPTILKALEENRGFSLLVTGHSLGAGTAILCTLLLSEMPLPPKPRLRCYAFAPPPVVGPVEHRSLKQAEIHSFINRADVVPRASLANVFSLGQECMAVDGLDLDFFSRFNLMRRDAAPENEAEKQAKQTIVAKVKECQDARKGKPHQSFPPLFVAGQVYWIEWLGQAGSVQDDDTESARAPRIHRVSPYEFQSLLLRGGTNALKDHLCDGYKEGIEGYRVHMQDSSASPEHRKGELKLDYVDLLIADCPPEQVPSAWPFLEEALRENRCRFLGVSNFDLLGPKVSVEVFRQFLAATKTPPAVMAMEVHPLNTNEEMCECCRSMGIQVLAYSPLGAPHKVESFMKVLTKSDARDMRPLVKVAELPLLQTLARRHEVSPAQVALRWNLQRGHSVVPKSWNPSHICENVQLFNFNLTTEEMAGITKLHKGVRAERFFQASFSTASKALPRMTRDGFDECQKILNKIRGPNGAVAPGHVPHLDGPVPLPADVAQRGGHDSGEKVDWEKLGFHRPVEEEPGFWRRMGLATGKGMDGKGKGKGRFPELKEGLPVGGKGVPRPAMVGYR</sequence>
<dbReference type="InterPro" id="IPR029058">
    <property type="entry name" value="AB_hydrolase_fold"/>
</dbReference>
<comment type="cofactor">
    <cofactor evidence="1">
        <name>Ca(2+)</name>
        <dbReference type="ChEBI" id="CHEBI:29108"/>
    </cofactor>
</comment>
<evidence type="ECO:0000256" key="8">
    <source>
        <dbReference type="ARBA" id="ARBA00022837"/>
    </source>
</evidence>
<dbReference type="SUPFAM" id="SSF51430">
    <property type="entry name" value="NAD(P)-linked oxidoreductase"/>
    <property type="match status" value="1"/>
</dbReference>
<keyword evidence="6" id="KW-0479">Metal-binding</keyword>
<dbReference type="InterPro" id="IPR052214">
    <property type="entry name" value="DAG_Lipase-Related"/>
</dbReference>
<keyword evidence="5" id="KW-0812">Transmembrane</keyword>